<keyword evidence="2" id="KW-1185">Reference proteome</keyword>
<dbReference type="Proteomes" id="UP000053676">
    <property type="component" value="Unassembled WGS sequence"/>
</dbReference>
<proteinExistence type="predicted"/>
<evidence type="ECO:0000313" key="1">
    <source>
        <dbReference type="EMBL" id="ETN75583.1"/>
    </source>
</evidence>
<gene>
    <name evidence="1" type="ORF">NECAME_12284</name>
</gene>
<protein>
    <submittedName>
        <fullName evidence="1">Uncharacterized protein</fullName>
    </submittedName>
</protein>
<dbReference type="AlphaFoldDB" id="W2T110"/>
<dbReference type="EMBL" id="KI660287">
    <property type="protein sequence ID" value="ETN75583.1"/>
    <property type="molecule type" value="Genomic_DNA"/>
</dbReference>
<reference evidence="2" key="1">
    <citation type="journal article" date="2014" name="Nat. Genet.">
        <title>Genome of the human hookworm Necator americanus.</title>
        <authorList>
            <person name="Tang Y.T."/>
            <person name="Gao X."/>
            <person name="Rosa B.A."/>
            <person name="Abubucker S."/>
            <person name="Hallsworth-Pepin K."/>
            <person name="Martin J."/>
            <person name="Tyagi R."/>
            <person name="Heizer E."/>
            <person name="Zhang X."/>
            <person name="Bhonagiri-Palsikar V."/>
            <person name="Minx P."/>
            <person name="Warren W.C."/>
            <person name="Wang Q."/>
            <person name="Zhan B."/>
            <person name="Hotez P.J."/>
            <person name="Sternberg P.W."/>
            <person name="Dougall A."/>
            <person name="Gaze S.T."/>
            <person name="Mulvenna J."/>
            <person name="Sotillo J."/>
            <person name="Ranganathan S."/>
            <person name="Rabelo E.M."/>
            <person name="Wilson R.K."/>
            <person name="Felgner P.L."/>
            <person name="Bethony J."/>
            <person name="Hawdon J.M."/>
            <person name="Gasser R.B."/>
            <person name="Loukas A."/>
            <person name="Mitreva M."/>
        </authorList>
    </citation>
    <scope>NUCLEOTIDE SEQUENCE [LARGE SCALE GENOMIC DNA]</scope>
</reference>
<organism evidence="1 2">
    <name type="scientific">Necator americanus</name>
    <name type="common">Human hookworm</name>
    <dbReference type="NCBI Taxonomy" id="51031"/>
    <lineage>
        <taxon>Eukaryota</taxon>
        <taxon>Metazoa</taxon>
        <taxon>Ecdysozoa</taxon>
        <taxon>Nematoda</taxon>
        <taxon>Chromadorea</taxon>
        <taxon>Rhabditida</taxon>
        <taxon>Rhabditina</taxon>
        <taxon>Rhabditomorpha</taxon>
        <taxon>Strongyloidea</taxon>
        <taxon>Ancylostomatidae</taxon>
        <taxon>Bunostominae</taxon>
        <taxon>Necator</taxon>
    </lineage>
</organism>
<dbReference type="KEGG" id="nai:NECAME_12284"/>
<name>W2T110_NECAM</name>
<sequence length="50" mass="5537">MELLVPILIVKEEEAELLESTLYVVVCARAGKALCEGCRDTTTELMLLLL</sequence>
<accession>W2T110</accession>
<evidence type="ECO:0000313" key="2">
    <source>
        <dbReference type="Proteomes" id="UP000053676"/>
    </source>
</evidence>